<dbReference type="RefSeq" id="WP_198882703.1">
    <property type="nucleotide sequence ID" value="NZ_JAEKJA010000011.1"/>
</dbReference>
<feature type="domain" description="VOC" evidence="1">
    <location>
        <begin position="4"/>
        <end position="140"/>
    </location>
</feature>
<keyword evidence="3" id="KW-1185">Reference proteome</keyword>
<dbReference type="Proteomes" id="UP000609531">
    <property type="component" value="Unassembled WGS sequence"/>
</dbReference>
<proteinExistence type="predicted"/>
<organism evidence="2 3">
    <name type="scientific">Acuticoccus mangrovi</name>
    <dbReference type="NCBI Taxonomy" id="2796142"/>
    <lineage>
        <taxon>Bacteria</taxon>
        <taxon>Pseudomonadati</taxon>
        <taxon>Pseudomonadota</taxon>
        <taxon>Alphaproteobacteria</taxon>
        <taxon>Hyphomicrobiales</taxon>
        <taxon>Amorphaceae</taxon>
        <taxon>Acuticoccus</taxon>
    </lineage>
</organism>
<dbReference type="InterPro" id="IPR025870">
    <property type="entry name" value="Glyoxalase-like_dom"/>
</dbReference>
<dbReference type="Pfam" id="PF13468">
    <property type="entry name" value="Glyoxalase_3"/>
    <property type="match status" value="1"/>
</dbReference>
<accession>A0A934IR88</accession>
<dbReference type="EMBL" id="JAEKJA010000011">
    <property type="protein sequence ID" value="MBJ3776797.1"/>
    <property type="molecule type" value="Genomic_DNA"/>
</dbReference>
<evidence type="ECO:0000259" key="1">
    <source>
        <dbReference type="PROSITE" id="PS51819"/>
    </source>
</evidence>
<dbReference type="PANTHER" id="PTHR40265:SF1">
    <property type="entry name" value="GLYOXALASE-LIKE DOMAIN-CONTAINING PROTEIN"/>
    <property type="match status" value="1"/>
</dbReference>
<reference evidence="2" key="1">
    <citation type="submission" date="2020-12" db="EMBL/GenBank/DDBJ databases">
        <title>Bacterial taxonomy.</title>
        <authorList>
            <person name="Pan X."/>
        </authorList>
    </citation>
    <scope>NUCLEOTIDE SEQUENCE</scope>
    <source>
        <strain evidence="2">B2012</strain>
    </source>
</reference>
<protein>
    <submittedName>
        <fullName evidence="2">VOC family protein</fullName>
    </submittedName>
</protein>
<dbReference type="Gene3D" id="3.10.180.10">
    <property type="entry name" value="2,3-Dihydroxybiphenyl 1,2-Dioxygenase, domain 1"/>
    <property type="match status" value="1"/>
</dbReference>
<dbReference type="PANTHER" id="PTHR40265">
    <property type="entry name" value="BLL2707 PROTEIN"/>
    <property type="match status" value="1"/>
</dbReference>
<name>A0A934IR88_9HYPH</name>
<dbReference type="SUPFAM" id="SSF54593">
    <property type="entry name" value="Glyoxalase/Bleomycin resistance protein/Dihydroxybiphenyl dioxygenase"/>
    <property type="match status" value="1"/>
</dbReference>
<evidence type="ECO:0000313" key="2">
    <source>
        <dbReference type="EMBL" id="MBJ3776797.1"/>
    </source>
</evidence>
<sequence>MITGFDHLILLTADLDKAIADYSALGFEVIQRQDKGKGPSENRLIVFDDGSYLELLMLVEPDYKKAHRFFPLLEYGDGWADYSLVCEDLAEEAAKLSVAGVPFKDPTSYSKTLEDGRPWVVNLLLTGWGVGSHCMPFVVSDGTPRELRVPNAVTTHGNGATGIGSVALVTGDLQALEPGLGALLGAGAPVASPDGAARSLRFGFGDRFLVVHEVAAGPSEMRTHLEARGEGLYSVQLTGGIGSLDAALMHGARMSFA</sequence>
<dbReference type="PROSITE" id="PS51819">
    <property type="entry name" value="VOC"/>
    <property type="match status" value="1"/>
</dbReference>
<comment type="caution">
    <text evidence="2">The sequence shown here is derived from an EMBL/GenBank/DDBJ whole genome shotgun (WGS) entry which is preliminary data.</text>
</comment>
<dbReference type="AlphaFoldDB" id="A0A934IR88"/>
<dbReference type="InterPro" id="IPR029068">
    <property type="entry name" value="Glyas_Bleomycin-R_OHBP_Dase"/>
</dbReference>
<gene>
    <name evidence="2" type="ORF">JCR33_13910</name>
</gene>
<dbReference type="InterPro" id="IPR037523">
    <property type="entry name" value="VOC_core"/>
</dbReference>
<evidence type="ECO:0000313" key="3">
    <source>
        <dbReference type="Proteomes" id="UP000609531"/>
    </source>
</evidence>
<dbReference type="CDD" id="cd06587">
    <property type="entry name" value="VOC"/>
    <property type="match status" value="1"/>
</dbReference>